<dbReference type="EMBL" id="DPSM01000015">
    <property type="protein sequence ID" value="HCK00056.1"/>
    <property type="molecule type" value="Genomic_DNA"/>
</dbReference>
<evidence type="ECO:0000256" key="6">
    <source>
        <dbReference type="PROSITE-ProRule" id="PRU00169"/>
    </source>
</evidence>
<dbReference type="CDD" id="cd06170">
    <property type="entry name" value="LuxR_C_like"/>
    <property type="match status" value="1"/>
</dbReference>
<gene>
    <name evidence="9" type="ORF">DHV72_08520</name>
</gene>
<dbReference type="Gene3D" id="3.40.50.2300">
    <property type="match status" value="1"/>
</dbReference>
<reference evidence="9 10" key="1">
    <citation type="journal article" date="2018" name="Nat. Biotechnol.">
        <title>A standardized bacterial taxonomy based on genome phylogeny substantially revises the tree of life.</title>
        <authorList>
            <person name="Parks D.H."/>
            <person name="Chuvochina M."/>
            <person name="Waite D.W."/>
            <person name="Rinke C."/>
            <person name="Skarshewski A."/>
            <person name="Chaumeil P.A."/>
            <person name="Hugenholtz P."/>
        </authorList>
    </citation>
    <scope>NUCLEOTIDE SEQUENCE [LARGE SCALE GENOMIC DNA]</scope>
    <source>
        <strain evidence="9">UBA11264</strain>
    </source>
</reference>
<dbReference type="SMART" id="SM00421">
    <property type="entry name" value="HTH_LUXR"/>
    <property type="match status" value="1"/>
</dbReference>
<dbReference type="GO" id="GO:0006355">
    <property type="term" value="P:regulation of DNA-templated transcription"/>
    <property type="evidence" value="ECO:0007669"/>
    <property type="project" value="InterPro"/>
</dbReference>
<keyword evidence="2" id="KW-0902">Two-component regulatory system</keyword>
<dbReference type="Pfam" id="PF00196">
    <property type="entry name" value="GerE"/>
    <property type="match status" value="1"/>
</dbReference>
<dbReference type="CDD" id="cd17535">
    <property type="entry name" value="REC_NarL-like"/>
    <property type="match status" value="1"/>
</dbReference>
<evidence type="ECO:0000259" key="7">
    <source>
        <dbReference type="PROSITE" id="PS50043"/>
    </source>
</evidence>
<evidence type="ECO:0000259" key="8">
    <source>
        <dbReference type="PROSITE" id="PS50110"/>
    </source>
</evidence>
<dbReference type="Pfam" id="PF00072">
    <property type="entry name" value="Response_reg"/>
    <property type="match status" value="1"/>
</dbReference>
<evidence type="ECO:0000256" key="1">
    <source>
        <dbReference type="ARBA" id="ARBA00022553"/>
    </source>
</evidence>
<evidence type="ECO:0000313" key="10">
    <source>
        <dbReference type="Proteomes" id="UP000262210"/>
    </source>
</evidence>
<protein>
    <submittedName>
        <fullName evidence="9">DNA-binding response regulator</fullName>
    </submittedName>
</protein>
<keyword evidence="3" id="KW-0805">Transcription regulation</keyword>
<dbReference type="InterPro" id="IPR001789">
    <property type="entry name" value="Sig_transdc_resp-reg_receiver"/>
</dbReference>
<dbReference type="Gene3D" id="1.10.10.10">
    <property type="entry name" value="Winged helix-like DNA-binding domain superfamily/Winged helix DNA-binding domain"/>
    <property type="match status" value="1"/>
</dbReference>
<dbReference type="RefSeq" id="WP_278430924.1">
    <property type="nucleotide sequence ID" value="NZ_DPSM01000015.1"/>
</dbReference>
<dbReference type="InterPro" id="IPR058245">
    <property type="entry name" value="NreC/VraR/RcsB-like_REC"/>
</dbReference>
<dbReference type="GO" id="GO:0000160">
    <property type="term" value="P:phosphorelay signal transduction system"/>
    <property type="evidence" value="ECO:0007669"/>
    <property type="project" value="InterPro"/>
</dbReference>
<sequence length="211" mass="23155">MNSALIVDDHPLMRMAVRIILEDHHIEVLGEAEDGITALSLARKLNPALMVLDIGIPKLDGLEVISRLRHQGATLNILVISSQQQDHFAGRCVMAGAQGFVSKKEALNELAEAVKTLRAGRVYLPVGCYGAGFPALSTQKTHCESYGLGKLSNREMVVLQYLARGWGNKAIADELLLSNKTISTYKTRLLDKLNAHNLVDLIELAKRHLLV</sequence>
<evidence type="ECO:0000256" key="3">
    <source>
        <dbReference type="ARBA" id="ARBA00023015"/>
    </source>
</evidence>
<dbReference type="PANTHER" id="PTHR43214:SF41">
    <property type="entry name" value="NITRATE_NITRITE RESPONSE REGULATOR PROTEIN NARP"/>
    <property type="match status" value="1"/>
</dbReference>
<dbReference type="PROSITE" id="PS50043">
    <property type="entry name" value="HTH_LUXR_2"/>
    <property type="match status" value="1"/>
</dbReference>
<dbReference type="GO" id="GO:0003677">
    <property type="term" value="F:DNA binding"/>
    <property type="evidence" value="ECO:0007669"/>
    <property type="project" value="UniProtKB-KW"/>
</dbReference>
<dbReference type="Proteomes" id="UP000262210">
    <property type="component" value="Unassembled WGS sequence"/>
</dbReference>
<feature type="domain" description="HTH luxR-type" evidence="7">
    <location>
        <begin position="144"/>
        <end position="209"/>
    </location>
</feature>
<dbReference type="InterPro" id="IPR000792">
    <property type="entry name" value="Tscrpt_reg_LuxR_C"/>
</dbReference>
<dbReference type="SUPFAM" id="SSF46894">
    <property type="entry name" value="C-terminal effector domain of the bipartite response regulators"/>
    <property type="match status" value="1"/>
</dbReference>
<dbReference type="InterPro" id="IPR039420">
    <property type="entry name" value="WalR-like"/>
</dbReference>
<dbReference type="PROSITE" id="PS00622">
    <property type="entry name" value="HTH_LUXR_1"/>
    <property type="match status" value="1"/>
</dbReference>
<proteinExistence type="predicted"/>
<dbReference type="AlphaFoldDB" id="A0A9C7QU06"/>
<keyword evidence="5" id="KW-0804">Transcription</keyword>
<keyword evidence="4 9" id="KW-0238">DNA-binding</keyword>
<feature type="domain" description="Response regulatory" evidence="8">
    <location>
        <begin position="3"/>
        <end position="118"/>
    </location>
</feature>
<keyword evidence="1 6" id="KW-0597">Phosphoprotein</keyword>
<evidence type="ECO:0000256" key="4">
    <source>
        <dbReference type="ARBA" id="ARBA00023125"/>
    </source>
</evidence>
<name>A0A9C7QU06_9GAMM</name>
<dbReference type="InterPro" id="IPR011006">
    <property type="entry name" value="CheY-like_superfamily"/>
</dbReference>
<dbReference type="PANTHER" id="PTHR43214">
    <property type="entry name" value="TWO-COMPONENT RESPONSE REGULATOR"/>
    <property type="match status" value="1"/>
</dbReference>
<evidence type="ECO:0000313" key="9">
    <source>
        <dbReference type="EMBL" id="HCK00056.1"/>
    </source>
</evidence>
<dbReference type="PRINTS" id="PR00038">
    <property type="entry name" value="HTHLUXR"/>
</dbReference>
<dbReference type="InterPro" id="IPR016032">
    <property type="entry name" value="Sig_transdc_resp-reg_C-effctor"/>
</dbReference>
<accession>A0A9C7QU06</accession>
<dbReference type="InterPro" id="IPR036388">
    <property type="entry name" value="WH-like_DNA-bd_sf"/>
</dbReference>
<dbReference type="SMART" id="SM00448">
    <property type="entry name" value="REC"/>
    <property type="match status" value="1"/>
</dbReference>
<organism evidence="9 10">
    <name type="scientific">Serratia grimesii</name>
    <dbReference type="NCBI Taxonomy" id="82995"/>
    <lineage>
        <taxon>Bacteria</taxon>
        <taxon>Pseudomonadati</taxon>
        <taxon>Pseudomonadota</taxon>
        <taxon>Gammaproteobacteria</taxon>
        <taxon>Enterobacterales</taxon>
        <taxon>Yersiniaceae</taxon>
        <taxon>Serratia</taxon>
    </lineage>
</organism>
<evidence type="ECO:0000256" key="5">
    <source>
        <dbReference type="ARBA" id="ARBA00023163"/>
    </source>
</evidence>
<dbReference type="SUPFAM" id="SSF52172">
    <property type="entry name" value="CheY-like"/>
    <property type="match status" value="1"/>
</dbReference>
<dbReference type="PROSITE" id="PS50110">
    <property type="entry name" value="RESPONSE_REGULATORY"/>
    <property type="match status" value="1"/>
</dbReference>
<evidence type="ECO:0000256" key="2">
    <source>
        <dbReference type="ARBA" id="ARBA00023012"/>
    </source>
</evidence>
<comment type="caution">
    <text evidence="9">The sequence shown here is derived from an EMBL/GenBank/DDBJ whole genome shotgun (WGS) entry which is preliminary data.</text>
</comment>
<feature type="modified residue" description="4-aspartylphosphate" evidence="6">
    <location>
        <position position="53"/>
    </location>
</feature>